<dbReference type="AlphaFoldDB" id="A0A653L2I6"/>
<accession>A0A653L2I6</accession>
<feature type="region of interest" description="Disordered" evidence="1">
    <location>
        <begin position="161"/>
        <end position="184"/>
    </location>
</feature>
<proteinExistence type="predicted"/>
<dbReference type="Proteomes" id="UP000439123">
    <property type="component" value="Unassembled WGS sequence"/>
</dbReference>
<gene>
    <name evidence="2" type="ORF">AERO8C_20606</name>
</gene>
<evidence type="ECO:0000313" key="2">
    <source>
        <dbReference type="EMBL" id="VXA85676.1"/>
    </source>
</evidence>
<name>A0A653L2I6_AERVE</name>
<protein>
    <submittedName>
        <fullName evidence="2">Uncharacterized protein</fullName>
    </submittedName>
</protein>
<dbReference type="EMBL" id="CABWLC010000012">
    <property type="protein sequence ID" value="VXA85676.1"/>
    <property type="molecule type" value="Genomic_DNA"/>
</dbReference>
<organism evidence="2 3">
    <name type="scientific">Aeromonas veronii</name>
    <dbReference type="NCBI Taxonomy" id="654"/>
    <lineage>
        <taxon>Bacteria</taxon>
        <taxon>Pseudomonadati</taxon>
        <taxon>Pseudomonadota</taxon>
        <taxon>Gammaproteobacteria</taxon>
        <taxon>Aeromonadales</taxon>
        <taxon>Aeromonadaceae</taxon>
        <taxon>Aeromonas</taxon>
    </lineage>
</organism>
<sequence length="184" mass="19033">MSRGRHKGSAIAATYRAAGAASHLDQALAGVQVAERDAKGICCVRLRGGGEFQQMGHHMLHLLLGGTASADYRLLDLGGGVFAHRQIGVDRGDDGAAPGLPQFQGRVGVAGHKDPLDGKLGGFELGDDLAYSVINLLEALRQLAAIGADAARAKVFGLAAHDPDNPVSGDPRTRIDAQNNAHGC</sequence>
<evidence type="ECO:0000313" key="3">
    <source>
        <dbReference type="Proteomes" id="UP000439123"/>
    </source>
</evidence>
<evidence type="ECO:0000256" key="1">
    <source>
        <dbReference type="SAM" id="MobiDB-lite"/>
    </source>
</evidence>
<reference evidence="2 3" key="1">
    <citation type="submission" date="2019-10" db="EMBL/GenBank/DDBJ databases">
        <authorList>
            <person name="Karimi E."/>
        </authorList>
    </citation>
    <scope>NUCLEOTIDE SEQUENCE [LARGE SCALE GENOMIC DNA]</scope>
    <source>
        <strain evidence="2">Aeromonas sp. 8C</strain>
    </source>
</reference>